<feature type="compositionally biased region" description="Polar residues" evidence="5">
    <location>
        <begin position="29"/>
        <end position="43"/>
    </location>
</feature>
<dbReference type="EMBL" id="KZ819331">
    <property type="protein sequence ID" value="PWN19400.1"/>
    <property type="molecule type" value="Genomic_DNA"/>
</dbReference>
<keyword evidence="7" id="KW-0378">Hydrolase</keyword>
<dbReference type="AlphaFoldDB" id="A0A316U2I8"/>
<keyword evidence="8" id="KW-1185">Reference proteome</keyword>
<dbReference type="PANTHER" id="PTHR45709">
    <property type="entry name" value="LARGE SUBUNIT GTPASE 1 HOMOLOG-RELATED"/>
    <property type="match status" value="1"/>
</dbReference>
<dbReference type="GO" id="GO:0005525">
    <property type="term" value="F:GTP binding"/>
    <property type="evidence" value="ECO:0007669"/>
    <property type="project" value="UniProtKB-KW"/>
</dbReference>
<feature type="compositionally biased region" description="Acidic residues" evidence="5">
    <location>
        <begin position="732"/>
        <end position="746"/>
    </location>
</feature>
<evidence type="ECO:0000313" key="8">
    <source>
        <dbReference type="Proteomes" id="UP000245942"/>
    </source>
</evidence>
<name>A0A316U2I8_9BASI</name>
<dbReference type="Gene3D" id="3.40.50.300">
    <property type="entry name" value="P-loop containing nucleotide triphosphate hydrolases"/>
    <property type="match status" value="1"/>
</dbReference>
<dbReference type="InterPro" id="IPR006073">
    <property type="entry name" value="GTP-bd"/>
</dbReference>
<feature type="region of interest" description="Disordered" evidence="5">
    <location>
        <begin position="351"/>
        <end position="370"/>
    </location>
</feature>
<dbReference type="GeneID" id="37014635"/>
<evidence type="ECO:0000256" key="3">
    <source>
        <dbReference type="ARBA" id="ARBA00037770"/>
    </source>
</evidence>
<accession>A0A316U2I8</accession>
<evidence type="ECO:0000259" key="6">
    <source>
        <dbReference type="Pfam" id="PF01926"/>
    </source>
</evidence>
<reference evidence="7 8" key="1">
    <citation type="journal article" date="2018" name="Mol. Biol. Evol.">
        <title>Broad Genomic Sampling Reveals a Smut Pathogenic Ancestry of the Fungal Clade Ustilaginomycotina.</title>
        <authorList>
            <person name="Kijpornyongpan T."/>
            <person name="Mondo S.J."/>
            <person name="Barry K."/>
            <person name="Sandor L."/>
            <person name="Lee J."/>
            <person name="Lipzen A."/>
            <person name="Pangilinan J."/>
            <person name="LaButti K."/>
            <person name="Hainaut M."/>
            <person name="Henrissat B."/>
            <person name="Grigoriev I.V."/>
            <person name="Spatafora J.W."/>
            <person name="Aime M.C."/>
        </authorList>
    </citation>
    <scope>NUCLEOTIDE SEQUENCE [LARGE SCALE GENOMIC DNA]</scope>
    <source>
        <strain evidence="7 8">MCA 4718</strain>
    </source>
</reference>
<dbReference type="Proteomes" id="UP000245942">
    <property type="component" value="Unassembled WGS sequence"/>
</dbReference>
<evidence type="ECO:0000313" key="7">
    <source>
        <dbReference type="EMBL" id="PWN19400.1"/>
    </source>
</evidence>
<dbReference type="SUPFAM" id="SSF52540">
    <property type="entry name" value="P-loop containing nucleoside triphosphate hydrolases"/>
    <property type="match status" value="1"/>
</dbReference>
<feature type="compositionally biased region" description="Acidic residues" evidence="5">
    <location>
        <begin position="686"/>
        <end position="712"/>
    </location>
</feature>
<dbReference type="RefSeq" id="XP_025346560.1">
    <property type="nucleotide sequence ID" value="XM_025492901.1"/>
</dbReference>
<evidence type="ECO:0000256" key="1">
    <source>
        <dbReference type="ARBA" id="ARBA00022741"/>
    </source>
</evidence>
<feature type="compositionally biased region" description="Basic residues" evidence="5">
    <location>
        <begin position="669"/>
        <end position="681"/>
    </location>
</feature>
<feature type="compositionally biased region" description="Polar residues" evidence="5">
    <location>
        <begin position="618"/>
        <end position="631"/>
    </location>
</feature>
<keyword evidence="2" id="KW-0342">GTP-binding</keyword>
<dbReference type="Pfam" id="PF01926">
    <property type="entry name" value="MMR_HSR1"/>
    <property type="match status" value="1"/>
</dbReference>
<dbReference type="InterPro" id="IPR027417">
    <property type="entry name" value="P-loop_NTPase"/>
</dbReference>
<organism evidence="7 8">
    <name type="scientific">Pseudomicrostroma glucosiphilum</name>
    <dbReference type="NCBI Taxonomy" id="1684307"/>
    <lineage>
        <taxon>Eukaryota</taxon>
        <taxon>Fungi</taxon>
        <taxon>Dikarya</taxon>
        <taxon>Basidiomycota</taxon>
        <taxon>Ustilaginomycotina</taxon>
        <taxon>Exobasidiomycetes</taxon>
        <taxon>Microstromatales</taxon>
        <taxon>Microstromatales incertae sedis</taxon>
        <taxon>Pseudomicrostroma</taxon>
    </lineage>
</organism>
<dbReference type="PRINTS" id="PR00326">
    <property type="entry name" value="GTP1OBG"/>
</dbReference>
<dbReference type="PANTHER" id="PTHR45709:SF3">
    <property type="entry name" value="GUANINE NUCLEOTIDE-BINDING PROTEIN-LIKE 1"/>
    <property type="match status" value="1"/>
</dbReference>
<evidence type="ECO:0000256" key="5">
    <source>
        <dbReference type="SAM" id="MobiDB-lite"/>
    </source>
</evidence>
<sequence>MAKKKKKPSRRNQGDDDVNSRDAVATASAPETSGTASATTSRVPNGATANKARALESRFAKLIPTALENLSLIAAYTPLERPVRPELAILTPERIDASTSAYASASSAEGGSKGGRGAFRLPKKPRWHRDLSAKAVQSNESSVFSSWLEETDAAMDSRFSLVRGLLSSQLAEVKHLPQPKAEECLLPSMFERNVEVYRQLWRVMERSHLLLVLLDARCPLLHLPPSLVEHLRKYAAVKTILVLTKKDIVGEDVTMLWKRWLEEKFGWSVVVTEAYKRQEKREGQGKRTRLTPFLSDDSRSAIFAAIKKAHKSLITPPAKVAEDPERLAQWQPSCAVNIDWDEVQSGRHVLRNGGDNVAGSSGRSERDPSETSLCIGLIGQPNVGKSSLLNALMGSKVVHASRTPGKTKIFQTHYLGGAGAAPSVESSPQEGHTGTTNSHNNSDGKSRVLLCDCPGLVFPSSAGQELQVLGAILPISQVQSTASILRFAASHIPLERVLALQMPEDEYGDASVGGLVGERQWTATLLLEALCRRHGYKTAKAGRWDVNRAGNALIRALAEGRIRWAFHPPPLTSSPSDNDTSQGDGVAEAIADDYHYDGRGIWLPGSLTDPSSSSSSSATGATHDPSSSSVPSYLDEDGTDEDDNDDDASDAGSNIDGQGRDLEGASHPLLRKKRARGKSSKRVTFEEEEEEAEEESSEIDAEGQSEEEEEVVEQAKPIGRAASLFEALAVEGQDEEEEEEKQEESDDTGRSGSGSDSDEREGDTAAK</sequence>
<comment type="function">
    <text evidence="3">Possible regulatory or functional link with the histocompatibility cluster.</text>
</comment>
<evidence type="ECO:0000256" key="4">
    <source>
        <dbReference type="ARBA" id="ARBA00039902"/>
    </source>
</evidence>
<dbReference type="OrthoDB" id="61815at2759"/>
<feature type="region of interest" description="Disordered" evidence="5">
    <location>
        <begin position="420"/>
        <end position="444"/>
    </location>
</feature>
<dbReference type="GO" id="GO:0003924">
    <property type="term" value="F:GTPase activity"/>
    <property type="evidence" value="ECO:0007669"/>
    <property type="project" value="InterPro"/>
</dbReference>
<dbReference type="InterPro" id="IPR043358">
    <property type="entry name" value="GNL1-like"/>
</dbReference>
<protein>
    <recommendedName>
        <fullName evidence="4">Guanine nucleotide-binding protein-like 1</fullName>
    </recommendedName>
</protein>
<feature type="compositionally biased region" description="Polar residues" evidence="5">
    <location>
        <begin position="424"/>
        <end position="443"/>
    </location>
</feature>
<feature type="compositionally biased region" description="Basic residues" evidence="5">
    <location>
        <begin position="1"/>
        <end position="10"/>
    </location>
</feature>
<dbReference type="STRING" id="1684307.A0A316U2I8"/>
<evidence type="ECO:0000256" key="2">
    <source>
        <dbReference type="ARBA" id="ARBA00023134"/>
    </source>
</evidence>
<keyword evidence="1" id="KW-0547">Nucleotide-binding</keyword>
<feature type="domain" description="G" evidence="6">
    <location>
        <begin position="375"/>
        <end position="469"/>
    </location>
</feature>
<proteinExistence type="predicted"/>
<feature type="region of interest" description="Disordered" evidence="5">
    <location>
        <begin position="605"/>
        <end position="767"/>
    </location>
</feature>
<feature type="region of interest" description="Disordered" evidence="5">
    <location>
        <begin position="1"/>
        <end position="47"/>
    </location>
</feature>
<feature type="compositionally biased region" description="Acidic residues" evidence="5">
    <location>
        <begin position="634"/>
        <end position="649"/>
    </location>
</feature>
<gene>
    <name evidence="7" type="ORF">BCV69DRAFT_284033</name>
</gene>